<dbReference type="Gene3D" id="3.40.1800.20">
    <property type="match status" value="1"/>
</dbReference>
<feature type="domain" description="C2H2-type" evidence="8">
    <location>
        <begin position="430"/>
        <end position="457"/>
    </location>
</feature>
<feature type="compositionally biased region" description="Basic and acidic residues" evidence="7">
    <location>
        <begin position="733"/>
        <end position="745"/>
    </location>
</feature>
<dbReference type="PANTHER" id="PTHR24408:SF64">
    <property type="entry name" value="LINKING IMMUNITY AND METABOLISM-RELATED"/>
    <property type="match status" value="1"/>
</dbReference>
<evidence type="ECO:0000259" key="8">
    <source>
        <dbReference type="PROSITE" id="PS50157"/>
    </source>
</evidence>
<dbReference type="Gene3D" id="3.30.160.60">
    <property type="entry name" value="Classic Zinc Finger"/>
    <property type="match status" value="4"/>
</dbReference>
<name>A0A0N0PEB0_PAPMA</name>
<dbReference type="AlphaFoldDB" id="A0A0N0PEB0"/>
<dbReference type="GO" id="GO:0000981">
    <property type="term" value="F:DNA-binding transcription factor activity, RNA polymerase II-specific"/>
    <property type="evidence" value="ECO:0007669"/>
    <property type="project" value="TreeGrafter"/>
</dbReference>
<evidence type="ECO:0000256" key="2">
    <source>
        <dbReference type="ARBA" id="ARBA00022737"/>
    </source>
</evidence>
<dbReference type="PANTHER" id="PTHR24408">
    <property type="entry name" value="ZINC FINGER PROTEIN"/>
    <property type="match status" value="1"/>
</dbReference>
<feature type="region of interest" description="Disordered" evidence="7">
    <location>
        <begin position="791"/>
        <end position="834"/>
    </location>
</feature>
<dbReference type="InterPro" id="IPR013087">
    <property type="entry name" value="Znf_C2H2_type"/>
</dbReference>
<evidence type="ECO:0000256" key="7">
    <source>
        <dbReference type="SAM" id="MobiDB-lite"/>
    </source>
</evidence>
<keyword evidence="3 5" id="KW-0863">Zinc-finger</keyword>
<dbReference type="PROSITE" id="PS00028">
    <property type="entry name" value="ZINC_FINGER_C2H2_1"/>
    <property type="match status" value="5"/>
</dbReference>
<keyword evidence="11" id="KW-1185">Reference proteome</keyword>
<feature type="domain" description="C2H2-type" evidence="8">
    <location>
        <begin position="582"/>
        <end position="609"/>
    </location>
</feature>
<evidence type="ECO:0000313" key="10">
    <source>
        <dbReference type="EMBL" id="KPJ18466.1"/>
    </source>
</evidence>
<evidence type="ECO:0000256" key="1">
    <source>
        <dbReference type="ARBA" id="ARBA00022723"/>
    </source>
</evidence>
<proteinExistence type="predicted"/>
<evidence type="ECO:0000313" key="11">
    <source>
        <dbReference type="Proteomes" id="UP000053240"/>
    </source>
</evidence>
<evidence type="ECO:0000259" key="9">
    <source>
        <dbReference type="PROSITE" id="PS51915"/>
    </source>
</evidence>
<organism evidence="10 11">
    <name type="scientific">Papilio machaon</name>
    <name type="common">Old World swallowtail butterfly</name>
    <dbReference type="NCBI Taxonomy" id="76193"/>
    <lineage>
        <taxon>Eukaryota</taxon>
        <taxon>Metazoa</taxon>
        <taxon>Ecdysozoa</taxon>
        <taxon>Arthropoda</taxon>
        <taxon>Hexapoda</taxon>
        <taxon>Insecta</taxon>
        <taxon>Pterygota</taxon>
        <taxon>Neoptera</taxon>
        <taxon>Endopterygota</taxon>
        <taxon>Lepidoptera</taxon>
        <taxon>Glossata</taxon>
        <taxon>Ditrysia</taxon>
        <taxon>Papilionoidea</taxon>
        <taxon>Papilionidae</taxon>
        <taxon>Papilioninae</taxon>
        <taxon>Papilio</taxon>
    </lineage>
</organism>
<dbReference type="SUPFAM" id="SSF57667">
    <property type="entry name" value="beta-beta-alpha zinc fingers"/>
    <property type="match status" value="4"/>
</dbReference>
<keyword evidence="4 6" id="KW-0862">Zinc</keyword>
<reference evidence="10 11" key="1">
    <citation type="journal article" date="2015" name="Nat. Commun.">
        <title>Outbred genome sequencing and CRISPR/Cas9 gene editing in butterflies.</title>
        <authorList>
            <person name="Li X."/>
            <person name="Fan D."/>
            <person name="Zhang W."/>
            <person name="Liu G."/>
            <person name="Zhang L."/>
            <person name="Zhao L."/>
            <person name="Fang X."/>
            <person name="Chen L."/>
            <person name="Dong Y."/>
            <person name="Chen Y."/>
            <person name="Ding Y."/>
            <person name="Zhao R."/>
            <person name="Feng M."/>
            <person name="Zhu Y."/>
            <person name="Feng Y."/>
            <person name="Jiang X."/>
            <person name="Zhu D."/>
            <person name="Xiang H."/>
            <person name="Feng X."/>
            <person name="Li S."/>
            <person name="Wang J."/>
            <person name="Zhang G."/>
            <person name="Kronforst M.R."/>
            <person name="Wang W."/>
        </authorList>
    </citation>
    <scope>NUCLEOTIDE SEQUENCE [LARGE SCALE GENOMIC DNA]</scope>
    <source>
        <strain evidence="10">Ya'a_city_454_Pm</strain>
        <tissue evidence="10">Whole body</tissue>
    </source>
</reference>
<accession>A0A0N0PEB0</accession>
<dbReference type="SMART" id="SM00355">
    <property type="entry name" value="ZnF_C2H2"/>
    <property type="match status" value="8"/>
</dbReference>
<dbReference type="InterPro" id="IPR036236">
    <property type="entry name" value="Znf_C2H2_sf"/>
</dbReference>
<dbReference type="GO" id="GO:0008270">
    <property type="term" value="F:zinc ion binding"/>
    <property type="evidence" value="ECO:0007669"/>
    <property type="project" value="UniProtKB-UniRule"/>
</dbReference>
<feature type="domain" description="C2H2-type" evidence="8">
    <location>
        <begin position="538"/>
        <end position="566"/>
    </location>
</feature>
<feature type="binding site" evidence="6">
    <location>
        <position position="50"/>
    </location>
    <ligand>
        <name>Zn(2+)</name>
        <dbReference type="ChEBI" id="CHEBI:29105"/>
    </ligand>
</feature>
<dbReference type="SMART" id="SM00868">
    <property type="entry name" value="zf-AD"/>
    <property type="match status" value="1"/>
</dbReference>
<dbReference type="GO" id="GO:0043565">
    <property type="term" value="F:sequence-specific DNA binding"/>
    <property type="evidence" value="ECO:0007669"/>
    <property type="project" value="TreeGrafter"/>
</dbReference>
<evidence type="ECO:0000256" key="5">
    <source>
        <dbReference type="PROSITE-ProRule" id="PRU00042"/>
    </source>
</evidence>
<feature type="binding site" evidence="6">
    <location>
        <position position="8"/>
    </location>
    <ligand>
        <name>Zn(2+)</name>
        <dbReference type="ChEBI" id="CHEBI:29105"/>
    </ligand>
</feature>
<feature type="domain" description="C2H2-type" evidence="8">
    <location>
        <begin position="458"/>
        <end position="480"/>
    </location>
</feature>
<dbReference type="Pfam" id="PF00096">
    <property type="entry name" value="zf-C2H2"/>
    <property type="match status" value="3"/>
</dbReference>
<feature type="domain" description="ZAD" evidence="9">
    <location>
        <begin position="6"/>
        <end position="77"/>
    </location>
</feature>
<feature type="binding site" evidence="6">
    <location>
        <position position="11"/>
    </location>
    <ligand>
        <name>Zn(2+)</name>
        <dbReference type="ChEBI" id="CHEBI:29105"/>
    </ligand>
</feature>
<dbReference type="InterPro" id="IPR012934">
    <property type="entry name" value="Znf_AD"/>
</dbReference>
<dbReference type="Proteomes" id="UP000053240">
    <property type="component" value="Unassembled WGS sequence"/>
</dbReference>
<gene>
    <name evidence="10" type="ORF">RR48_03978</name>
</gene>
<evidence type="ECO:0000256" key="3">
    <source>
        <dbReference type="ARBA" id="ARBA00022771"/>
    </source>
</evidence>
<keyword evidence="2" id="KW-0677">Repeat</keyword>
<keyword evidence="1 6" id="KW-0479">Metal-binding</keyword>
<dbReference type="PROSITE" id="PS51915">
    <property type="entry name" value="ZAD"/>
    <property type="match status" value="1"/>
</dbReference>
<dbReference type="Pfam" id="PF07776">
    <property type="entry name" value="zf-AD"/>
    <property type="match status" value="1"/>
</dbReference>
<feature type="binding site" evidence="6">
    <location>
        <position position="53"/>
    </location>
    <ligand>
        <name>Zn(2+)</name>
        <dbReference type="ChEBI" id="CHEBI:29105"/>
    </ligand>
</feature>
<dbReference type="PROSITE" id="PS50157">
    <property type="entry name" value="ZINC_FINGER_C2H2_2"/>
    <property type="match status" value="6"/>
</dbReference>
<evidence type="ECO:0000256" key="6">
    <source>
        <dbReference type="PROSITE-ProRule" id="PRU01263"/>
    </source>
</evidence>
<feature type="region of interest" description="Disordered" evidence="7">
    <location>
        <begin position="718"/>
        <end position="756"/>
    </location>
</feature>
<dbReference type="Pfam" id="PF12874">
    <property type="entry name" value="zf-met"/>
    <property type="match status" value="1"/>
</dbReference>
<evidence type="ECO:0000256" key="4">
    <source>
        <dbReference type="ARBA" id="ARBA00022833"/>
    </source>
</evidence>
<sequence length="962" mass="109213">MEAWANLCRCCLSPDSGVPLLDSAQNVNSKFQEVTTLEVKEDDGLPQKLCEDCYSILNSAYHFRKQCLKMDKELRYQLDLLKEAEEEQTTSHKKHKKKKGAVDVDNETMKQLEGIIKSEPIDVDDDDDYYYVLVIDDEKKKAIENQELAESNIKIEEINEPENEEVNEVEQQNENQDTHFEDSIDSFLLTNSKVSDRVPATILENEESQDNDNNFEDMHVDGSENENQLLPHLIQTQSQDTIEMENNSNEIQNMGQISKNSNLIKILTSSGNERTLMVKKEHVKYLSGQQYISIEDDEGVTTQEEVILCEGDDSSQFQILKCDGSELVIEYADDSEITTVMQQEDGTFVCDCGEQLQNLDEYEQHQHQHNPAGEHLCNLCGKGFETSEILIGHMLLHNVTGPVVTCPFCKQLIRRNSLTQHIKYVHNNKPRCNVCFKTFANQHNLKRHMMIHNDIREFECDICLKRFHQKITMQTHRLNHLNAFSCNQCDMTFKTKEALTTHRDFDECSKSKVIKAKEELMKTVKQEITTNLGKVLGYACSLCKKMFSLESALEQHIESTHIVESEFSDTQKIMRNRNIKRFECHICGKSCASQAMLTMHERVHTNERPFPCQLCPLRSGARRADNNIAEWCWRAQSEAAGRGRGPAGSRRAPNLLGVCRTSLAAAAALVHMPRDHLNLITIGALRRRTNGPERAGIAPRAEATAIVLRAISVPAPGRTCRMSQREPMSQTERTNEPAIEPKRDSPTVFTARRTRPLVPRGAARQLRDVHISFANLLPAMISDRGLRKKLTQEAIPEKTPRKPSKRKSTPSSSKDKKNEQNNNKRPKIQTGDPKLDLFSTYQPWVIQTYGDLAKTKTITLKKYARILRTLRGEECNSSDSSKFRFWVKAKGFYVGKPPGYEAKPADGIVCRYSVADAEGCARTPDGLEIYSGSQNDPPLYIPTPPLKVSSTFSQLMVIKDVP</sequence>
<feature type="domain" description="C2H2-type" evidence="8">
    <location>
        <begin position="484"/>
        <end position="511"/>
    </location>
</feature>
<dbReference type="GO" id="GO:0005634">
    <property type="term" value="C:nucleus"/>
    <property type="evidence" value="ECO:0007669"/>
    <property type="project" value="InterPro"/>
</dbReference>
<dbReference type="EMBL" id="KQ460009">
    <property type="protein sequence ID" value="KPJ18466.1"/>
    <property type="molecule type" value="Genomic_DNA"/>
</dbReference>
<protein>
    <submittedName>
        <fullName evidence="10">Zinc finger protein 454</fullName>
    </submittedName>
</protein>
<feature type="domain" description="C2H2-type" evidence="8">
    <location>
        <begin position="375"/>
        <end position="402"/>
    </location>
</feature>
<dbReference type="SUPFAM" id="SSF57716">
    <property type="entry name" value="Glucocorticoid receptor-like (DNA-binding domain)"/>
    <property type="match status" value="1"/>
</dbReference>
<dbReference type="InParanoid" id="A0A0N0PEB0"/>